<feature type="domain" description="Sacsin/Nov" evidence="1">
    <location>
        <begin position="1328"/>
        <end position="1396"/>
    </location>
</feature>
<organism evidence="2 3">
    <name type="scientific">Discina gigas</name>
    <dbReference type="NCBI Taxonomy" id="1032678"/>
    <lineage>
        <taxon>Eukaryota</taxon>
        <taxon>Fungi</taxon>
        <taxon>Dikarya</taxon>
        <taxon>Ascomycota</taxon>
        <taxon>Pezizomycotina</taxon>
        <taxon>Pezizomycetes</taxon>
        <taxon>Pezizales</taxon>
        <taxon>Discinaceae</taxon>
        <taxon>Discina</taxon>
    </lineage>
</organism>
<feature type="domain" description="Sacsin/Nov" evidence="1">
    <location>
        <begin position="13"/>
        <end position="245"/>
    </location>
</feature>
<dbReference type="InterPro" id="IPR058210">
    <property type="entry name" value="SACS/Nov_dom"/>
</dbReference>
<dbReference type="EMBL" id="JBBBZM010000079">
    <property type="protein sequence ID" value="KAL0635039.1"/>
    <property type="molecule type" value="Genomic_DNA"/>
</dbReference>
<gene>
    <name evidence="2" type="ORF">Q9L58_006068</name>
</gene>
<dbReference type="Pfam" id="PF25794">
    <property type="entry name" value="SACS"/>
    <property type="match status" value="2"/>
</dbReference>
<dbReference type="SUPFAM" id="SSF55874">
    <property type="entry name" value="ATPase domain of HSP90 chaperone/DNA topoisomerase II/histidine kinase"/>
    <property type="match status" value="1"/>
</dbReference>
<dbReference type="InterPro" id="IPR052972">
    <property type="entry name" value="Sacsin_chaperone_reg"/>
</dbReference>
<dbReference type="Proteomes" id="UP001447188">
    <property type="component" value="Unassembled WGS sequence"/>
</dbReference>
<reference evidence="2 3" key="1">
    <citation type="submission" date="2024-02" db="EMBL/GenBank/DDBJ databases">
        <title>Discinaceae phylogenomics.</title>
        <authorList>
            <person name="Dirks A.C."/>
            <person name="James T.Y."/>
        </authorList>
    </citation>
    <scope>NUCLEOTIDE SEQUENCE [LARGE SCALE GENOMIC DNA]</scope>
    <source>
        <strain evidence="2 3">ACD0624</strain>
    </source>
</reference>
<dbReference type="PANTHER" id="PTHR15600:SF42">
    <property type="entry name" value="SACSIN"/>
    <property type="match status" value="1"/>
</dbReference>
<name>A0ABR3GGF7_9PEZI</name>
<keyword evidence="3" id="KW-1185">Reference proteome</keyword>
<dbReference type="InterPro" id="IPR036890">
    <property type="entry name" value="HATPase_C_sf"/>
</dbReference>
<sequence>MPVAPRRNNAQHQPLTTVLRNIIREYPAGGGVLRELCQNADDAGATRVVFVLDTTTHELHNLLHKDLAEYQGPALLAYNNSTFSAVDFDSLSKIGESAKATDPNSTGKFGRGFNSVYNWTDMPSILSGDSLLILDPHFTWSREVSPGDPGGPVYEFTESFGDPDMQGQLTAFGSILKNFQNTFEGTIVRLPLRTEAQALKSKIVPDKSTSEKEIIDVFELFSSELVESLLFLRNVHSITLRIGENIYAKAESTPGTSHRYHETKDIINKGYSDVFVKKERDLCEEDFLTYISLYRGEAADDYKTGKNEKFKYAISHHMRRSVKNEQLQEWANSQKLFPWIAIATPLEGGTNFTGRLFTTLPLPIQTKHPVHIHGMFSITPDRSNIHSGGDRTSSENSETKLGARWNASLFKECLPHTWIRNLKFLDLMNKNKETKFTGWDFWPAGIQGKERELWMGVLGTLFEQVVEQDLKLLPTVCGNTGTRNDVLFTLSIDEKYKSALQHAGSPISFPPKDRRPELETLGIEALGLTRLNPTSARISLSKLKGSLENLNPDSRAILLEYILSDRNYQHIGSCHAPLLPISNGKFRSFNINPDEPKLYFPHTEDEAELFRESTTMVNTKKLIPNTKQQMVSDIKKLDRFTAISIWRVADAALYCKKYIFNTIESQRDDIITMPDFNGFVNLFWKWINSIENISQLSANPHLLKDLWLIPTLGGRYHKILDGKSPILDISGRGFTGAFLQNTASSLFKRYGISYTLYAGDREGFTRATTDVLRTRHYVQNCEIFSSLVSWLVANSKDFVDRLDDTEKTTLINRLSLLSKGLSNKNGAKILQKLSLFQEVVPAADAANRPWISLESIGNNGPVNYIGIRGVPVVLHATNTIFIDISNTDSDQLVRGLGLAVCPSLEEILELYIVPNIVDTSDDALRDSLVEFALKKFAHLSQSSKDTLSCTAIVPVNTTKTILRRPVDTVSLELMIFFFPDEHRTPIQKFYSSYHLELTILKMATKMSGEFALERITTYSQSNHLPNEVGEKVRKLLDRLCPIAAIPQEYLSLRWIPAQPLGGGVEELYSAEQCRDLKSEPFVKYAMPVTKSHVSESWREAMGWNKPLQKPQLLAQLDGAVKVRDLAALRDLVMNGGKNLIDCTPELQELEWIPDKDGAKYYRPSDIFFDDFSPLSPYIGTVSPEFKNWSLKEFITNLGVKKEPSFSQLKELQDKLAAKGVLTGTDLEAALFIVKEVGRRFSEEELGDFKAPDDSGCLRLLKYLTAGDPGPEAYKDITGSDPVDQAERAILHPGVPEVTIKQLRLPTFHARLLEFLNDPDFEDDFSQRESSVTVIKDTLNRYTPSSTFNEYLANAEDCGSAKTISWILDHTESYSGTRLLVDKLQEVQGPALFCYNDGRE</sequence>
<protein>
    <recommendedName>
        <fullName evidence="1">Sacsin/Nov domain-containing protein</fullName>
    </recommendedName>
</protein>
<evidence type="ECO:0000259" key="1">
    <source>
        <dbReference type="Pfam" id="PF25794"/>
    </source>
</evidence>
<accession>A0ABR3GGF7</accession>
<dbReference type="NCBIfam" id="NF047352">
    <property type="entry name" value="P_loop_sacsin"/>
    <property type="match status" value="1"/>
</dbReference>
<comment type="caution">
    <text evidence="2">The sequence shown here is derived from an EMBL/GenBank/DDBJ whole genome shotgun (WGS) entry which is preliminary data.</text>
</comment>
<evidence type="ECO:0000313" key="2">
    <source>
        <dbReference type="EMBL" id="KAL0635039.1"/>
    </source>
</evidence>
<dbReference type="PANTHER" id="PTHR15600">
    <property type="entry name" value="SACSIN"/>
    <property type="match status" value="1"/>
</dbReference>
<proteinExistence type="predicted"/>
<evidence type="ECO:0000313" key="3">
    <source>
        <dbReference type="Proteomes" id="UP001447188"/>
    </source>
</evidence>